<dbReference type="Gene3D" id="3.40.50.300">
    <property type="entry name" value="P-loop containing nucleotide triphosphate hydrolases"/>
    <property type="match status" value="1"/>
</dbReference>
<evidence type="ECO:0000256" key="7">
    <source>
        <dbReference type="ARBA" id="ARBA00048478"/>
    </source>
</evidence>
<sequence length="221" mass="23789">MNSGHVAIAIDGPAASGKSTIARELSKRLGLVMVNSGTMYRAVTWKVVKDGIDAENPAAVAEALEKMNLQCGVDGLDSTLTVDGIDPGEELRSQEVNAHVSHVAAVPEVRRHLVDLQRSYLQHSDVIMEGRDIGSAVFPDTPYKIYVDADPSVRQGRREAIGEIDSVTDRDRKDSQRETDPLKVADGARVLDNSGHTVETAVEAALEILIQQGLDLPSLNA</sequence>
<evidence type="ECO:0000256" key="1">
    <source>
        <dbReference type="ARBA" id="ARBA00009427"/>
    </source>
</evidence>
<evidence type="ECO:0000313" key="12">
    <source>
        <dbReference type="Proteomes" id="UP001476282"/>
    </source>
</evidence>
<comment type="catalytic activity">
    <reaction evidence="7 8">
        <text>CMP + ATP = CDP + ADP</text>
        <dbReference type="Rhea" id="RHEA:11600"/>
        <dbReference type="ChEBI" id="CHEBI:30616"/>
        <dbReference type="ChEBI" id="CHEBI:58069"/>
        <dbReference type="ChEBI" id="CHEBI:60377"/>
        <dbReference type="ChEBI" id="CHEBI:456216"/>
        <dbReference type="EC" id="2.7.4.25"/>
    </reaction>
</comment>
<dbReference type="CDD" id="cd02020">
    <property type="entry name" value="CMPK"/>
    <property type="match status" value="1"/>
</dbReference>
<gene>
    <name evidence="8 11" type="primary">cmk</name>
    <name evidence="11" type="ORF">Hsar01_00100</name>
</gene>
<comment type="similarity">
    <text evidence="1 8">Belongs to the cytidylate kinase family. Type 1 subfamily.</text>
</comment>
<name>A0ABP9UGV5_9BACT</name>
<evidence type="ECO:0000313" key="11">
    <source>
        <dbReference type="EMBL" id="GAA5480896.1"/>
    </source>
</evidence>
<evidence type="ECO:0000256" key="2">
    <source>
        <dbReference type="ARBA" id="ARBA00022679"/>
    </source>
</evidence>
<reference evidence="11 12" key="1">
    <citation type="submission" date="2024-02" db="EMBL/GenBank/DDBJ databases">
        <title>Haloferula sargassicola NBRC 104335.</title>
        <authorList>
            <person name="Ichikawa N."/>
            <person name="Katano-Makiyama Y."/>
            <person name="Hidaka K."/>
        </authorList>
    </citation>
    <scope>NUCLEOTIDE SEQUENCE [LARGE SCALE GENOMIC DNA]</scope>
    <source>
        <strain evidence="11 12">NBRC 104335</strain>
    </source>
</reference>
<dbReference type="Pfam" id="PF02224">
    <property type="entry name" value="Cytidylate_kin"/>
    <property type="match status" value="1"/>
</dbReference>
<organism evidence="11 12">
    <name type="scientific">Haloferula sargassicola</name>
    <dbReference type="NCBI Taxonomy" id="490096"/>
    <lineage>
        <taxon>Bacteria</taxon>
        <taxon>Pseudomonadati</taxon>
        <taxon>Verrucomicrobiota</taxon>
        <taxon>Verrucomicrobiia</taxon>
        <taxon>Verrucomicrobiales</taxon>
        <taxon>Verrucomicrobiaceae</taxon>
        <taxon>Haloferula</taxon>
    </lineage>
</organism>
<feature type="region of interest" description="Disordered" evidence="9">
    <location>
        <begin position="157"/>
        <end position="181"/>
    </location>
</feature>
<dbReference type="InterPro" id="IPR027417">
    <property type="entry name" value="P-loop_NTPase"/>
</dbReference>
<dbReference type="GO" id="GO:0016301">
    <property type="term" value="F:kinase activity"/>
    <property type="evidence" value="ECO:0007669"/>
    <property type="project" value="UniProtKB-KW"/>
</dbReference>
<evidence type="ECO:0000256" key="6">
    <source>
        <dbReference type="ARBA" id="ARBA00047615"/>
    </source>
</evidence>
<evidence type="ECO:0000256" key="5">
    <source>
        <dbReference type="ARBA" id="ARBA00022840"/>
    </source>
</evidence>
<dbReference type="EC" id="2.7.4.25" evidence="8"/>
<dbReference type="Proteomes" id="UP001476282">
    <property type="component" value="Unassembled WGS sequence"/>
</dbReference>
<comment type="subcellular location">
    <subcellularLocation>
        <location evidence="8">Cytoplasm</location>
    </subcellularLocation>
</comment>
<proteinExistence type="inferred from homology"/>
<comment type="caution">
    <text evidence="11">The sequence shown here is derived from an EMBL/GenBank/DDBJ whole genome shotgun (WGS) entry which is preliminary data.</text>
</comment>
<dbReference type="EMBL" id="BAABRI010000001">
    <property type="protein sequence ID" value="GAA5480896.1"/>
    <property type="molecule type" value="Genomic_DNA"/>
</dbReference>
<evidence type="ECO:0000256" key="9">
    <source>
        <dbReference type="SAM" id="MobiDB-lite"/>
    </source>
</evidence>
<keyword evidence="5 8" id="KW-0067">ATP-binding</keyword>
<dbReference type="InterPro" id="IPR011994">
    <property type="entry name" value="Cytidylate_kinase_dom"/>
</dbReference>
<evidence type="ECO:0000256" key="4">
    <source>
        <dbReference type="ARBA" id="ARBA00022777"/>
    </source>
</evidence>
<feature type="binding site" evidence="8">
    <location>
        <begin position="12"/>
        <end position="20"/>
    </location>
    <ligand>
        <name>ATP</name>
        <dbReference type="ChEBI" id="CHEBI:30616"/>
    </ligand>
</feature>
<keyword evidence="8" id="KW-0963">Cytoplasm</keyword>
<evidence type="ECO:0000256" key="8">
    <source>
        <dbReference type="HAMAP-Rule" id="MF_00238"/>
    </source>
</evidence>
<protein>
    <recommendedName>
        <fullName evidence="8">Cytidylate kinase</fullName>
        <shortName evidence="8">CK</shortName>
        <ecNumber evidence="8">2.7.4.25</ecNumber>
    </recommendedName>
    <alternativeName>
        <fullName evidence="8">Cytidine monophosphate kinase</fullName>
        <shortName evidence="8">CMP kinase</shortName>
    </alternativeName>
</protein>
<dbReference type="HAMAP" id="MF_00238">
    <property type="entry name" value="Cytidyl_kinase_type1"/>
    <property type="match status" value="1"/>
</dbReference>
<keyword evidence="3 8" id="KW-0547">Nucleotide-binding</keyword>
<comment type="catalytic activity">
    <reaction evidence="6 8">
        <text>dCMP + ATP = dCDP + ADP</text>
        <dbReference type="Rhea" id="RHEA:25094"/>
        <dbReference type="ChEBI" id="CHEBI:30616"/>
        <dbReference type="ChEBI" id="CHEBI:57566"/>
        <dbReference type="ChEBI" id="CHEBI:58593"/>
        <dbReference type="ChEBI" id="CHEBI:456216"/>
        <dbReference type="EC" id="2.7.4.25"/>
    </reaction>
</comment>
<dbReference type="SUPFAM" id="SSF52540">
    <property type="entry name" value="P-loop containing nucleoside triphosphate hydrolases"/>
    <property type="match status" value="1"/>
</dbReference>
<evidence type="ECO:0000259" key="10">
    <source>
        <dbReference type="Pfam" id="PF02224"/>
    </source>
</evidence>
<dbReference type="InterPro" id="IPR003136">
    <property type="entry name" value="Cytidylate_kin"/>
</dbReference>
<keyword evidence="2 8" id="KW-0808">Transferase</keyword>
<dbReference type="NCBIfam" id="TIGR00017">
    <property type="entry name" value="cmk"/>
    <property type="match status" value="1"/>
</dbReference>
<evidence type="ECO:0000256" key="3">
    <source>
        <dbReference type="ARBA" id="ARBA00022741"/>
    </source>
</evidence>
<keyword evidence="4 8" id="KW-0418">Kinase</keyword>
<accession>A0ABP9UGV5</accession>
<dbReference type="RefSeq" id="WP_353565055.1">
    <property type="nucleotide sequence ID" value="NZ_BAABRI010000001.1"/>
</dbReference>
<keyword evidence="12" id="KW-1185">Reference proteome</keyword>
<feature type="domain" description="Cytidylate kinase" evidence="10">
    <location>
        <begin position="8"/>
        <end position="208"/>
    </location>
</feature>